<dbReference type="RefSeq" id="WP_204203352.1">
    <property type="nucleotide sequence ID" value="NZ_JAFELM010000028.1"/>
</dbReference>
<dbReference type="InterPro" id="IPR022635">
    <property type="entry name" value="DNA_polIII_beta_C"/>
</dbReference>
<keyword evidence="15" id="KW-1185">Reference proteome</keyword>
<dbReference type="Gene3D" id="3.10.150.10">
    <property type="entry name" value="DNA Polymerase III, subunit A, domain 2"/>
    <property type="match status" value="1"/>
</dbReference>
<evidence type="ECO:0000256" key="5">
    <source>
        <dbReference type="ARBA" id="ARBA00022679"/>
    </source>
</evidence>
<dbReference type="Gene3D" id="3.70.10.10">
    <property type="match status" value="1"/>
</dbReference>
<dbReference type="SUPFAM" id="SSF55979">
    <property type="entry name" value="DNA clamp"/>
    <property type="match status" value="3"/>
</dbReference>
<comment type="subcellular location">
    <subcellularLocation>
        <location evidence="1 10">Cytoplasm</location>
    </subcellularLocation>
</comment>
<evidence type="ECO:0000256" key="3">
    <source>
        <dbReference type="ARBA" id="ARBA00021035"/>
    </source>
</evidence>
<dbReference type="InterPro" id="IPR001001">
    <property type="entry name" value="DNA_polIII_beta"/>
</dbReference>
<evidence type="ECO:0000256" key="1">
    <source>
        <dbReference type="ARBA" id="ARBA00004496"/>
    </source>
</evidence>
<proteinExistence type="inferred from homology"/>
<reference evidence="14 15" key="1">
    <citation type="submission" date="2021-02" db="EMBL/GenBank/DDBJ databases">
        <title>Bacillus sp. RD4P76, an endophyte from a halophyte.</title>
        <authorList>
            <person name="Sun J.-Q."/>
        </authorList>
    </citation>
    <scope>NUCLEOTIDE SEQUENCE [LARGE SCALE GENOMIC DNA]</scope>
    <source>
        <strain evidence="14 15">RD4P76</strain>
    </source>
</reference>
<comment type="subunit">
    <text evidence="10">Forms a ring-shaped head-to-tail homodimer around DNA.</text>
</comment>
<comment type="caution">
    <text evidence="14">The sequence shown here is derived from an EMBL/GenBank/DDBJ whole genome shotgun (WGS) entry which is preliminary data.</text>
</comment>
<dbReference type="CDD" id="cd00140">
    <property type="entry name" value="beta_clamp"/>
    <property type="match status" value="1"/>
</dbReference>
<dbReference type="PANTHER" id="PTHR30478">
    <property type="entry name" value="DNA POLYMERASE III SUBUNIT BETA"/>
    <property type="match status" value="1"/>
</dbReference>
<evidence type="ECO:0000256" key="4">
    <source>
        <dbReference type="ARBA" id="ARBA00022490"/>
    </source>
</evidence>
<keyword evidence="9" id="KW-0238">DNA-binding</keyword>
<dbReference type="NCBIfam" id="TIGR00663">
    <property type="entry name" value="dnan"/>
    <property type="match status" value="1"/>
</dbReference>
<dbReference type="InterPro" id="IPR022634">
    <property type="entry name" value="DNA_polIII_beta_N"/>
</dbReference>
<dbReference type="GO" id="GO:0003887">
    <property type="term" value="F:DNA-directed DNA polymerase activity"/>
    <property type="evidence" value="ECO:0007669"/>
    <property type="project" value="UniProtKB-EC"/>
</dbReference>
<protein>
    <recommendedName>
        <fullName evidence="3 10">Beta sliding clamp</fullName>
    </recommendedName>
</protein>
<gene>
    <name evidence="14" type="primary">dnaN</name>
    <name evidence="14" type="ORF">JR050_10025</name>
</gene>
<evidence type="ECO:0000256" key="8">
    <source>
        <dbReference type="ARBA" id="ARBA00022932"/>
    </source>
</evidence>
<accession>A0ABS2DHP5</accession>
<keyword evidence="4 10" id="KW-0963">Cytoplasm</keyword>
<keyword evidence="7 10" id="KW-0235">DNA replication</keyword>
<dbReference type="InterPro" id="IPR022637">
    <property type="entry name" value="DNA_polIII_beta_cen"/>
</dbReference>
<evidence type="ECO:0000313" key="14">
    <source>
        <dbReference type="EMBL" id="MBM6618005.1"/>
    </source>
</evidence>
<dbReference type="Proteomes" id="UP001518925">
    <property type="component" value="Unassembled WGS sequence"/>
</dbReference>
<keyword evidence="6 10" id="KW-0548">Nucleotidyltransferase</keyword>
<name>A0ABS2DHP5_9BACI</name>
<evidence type="ECO:0000256" key="2">
    <source>
        <dbReference type="ARBA" id="ARBA00010752"/>
    </source>
</evidence>
<dbReference type="Pfam" id="PF02767">
    <property type="entry name" value="DNA_pol3_beta_2"/>
    <property type="match status" value="1"/>
</dbReference>
<dbReference type="Pfam" id="PF00712">
    <property type="entry name" value="DNA_pol3_beta"/>
    <property type="match status" value="1"/>
</dbReference>
<evidence type="ECO:0000256" key="6">
    <source>
        <dbReference type="ARBA" id="ARBA00022695"/>
    </source>
</evidence>
<comment type="function">
    <text evidence="10">Confers DNA tethering and processivity to DNA polymerases and other proteins. Acts as a clamp, forming a ring around DNA (a reaction catalyzed by the clamp-loading complex) which diffuses in an ATP-independent manner freely and bidirectionally along dsDNA. Initially characterized for its ability to contact the catalytic subunit of DNA polymerase III (Pol III), a complex, multichain enzyme responsible for most of the replicative synthesis in bacteria; Pol III exhibits 3'-5' exonuclease proofreading activity. The beta chain is required for initiation of replication as well as for processivity of DNA replication.</text>
</comment>
<keyword evidence="5 10" id="KW-0808">Transferase</keyword>
<dbReference type="InterPro" id="IPR046938">
    <property type="entry name" value="DNA_clamp_sf"/>
</dbReference>
<dbReference type="SMART" id="SM00480">
    <property type="entry name" value="POL3Bc"/>
    <property type="match status" value="1"/>
</dbReference>
<evidence type="ECO:0000313" key="15">
    <source>
        <dbReference type="Proteomes" id="UP001518925"/>
    </source>
</evidence>
<evidence type="ECO:0000256" key="10">
    <source>
        <dbReference type="PIRNR" id="PIRNR000804"/>
    </source>
</evidence>
<feature type="domain" description="DNA polymerase III beta sliding clamp C-terminal" evidence="13">
    <location>
        <begin position="252"/>
        <end position="374"/>
    </location>
</feature>
<evidence type="ECO:0000256" key="7">
    <source>
        <dbReference type="ARBA" id="ARBA00022705"/>
    </source>
</evidence>
<feature type="domain" description="DNA polymerase III beta sliding clamp central" evidence="12">
    <location>
        <begin position="136"/>
        <end position="248"/>
    </location>
</feature>
<dbReference type="EMBL" id="JAFELM010000028">
    <property type="protein sequence ID" value="MBM6618005.1"/>
    <property type="molecule type" value="Genomic_DNA"/>
</dbReference>
<sequence length="375" mass="41522">MEFKINNDYFNKAISDVSKAVSTKTTVPLLSGIKIIAQPDRITVVGSNGDIAIERTLPLIGEGNKMIEVYSPGRVVVSAKYISDIIKKLPYDIYIKVSDNQSVTIKSGDITTKLNGIDGSDFPELPKFDVHHSITMSSEDLIGIIKDTVFATSKNETRPVLTGVNFTFEEDVLTCVATNSHRLALRKYRMKSPLRGSFIVPSSSLIELSKLFGGHKANLEIYTSENNIMFKSNNLSFYSRLIDGTYPNVAGLIPEDTSTILTLDTRELLKGIDRASLFASEWKNNNIVFQITDESKIRISSNSSEMGQIEEIQHVKTISGAKDLTISLDGNFMMDALKAIRDEEVKLCFNGTMRPILILPVGNDTQLQLISPVRS</sequence>
<dbReference type="PIRSF" id="PIRSF000804">
    <property type="entry name" value="DNA_pol_III_b"/>
    <property type="match status" value="1"/>
</dbReference>
<keyword evidence="8 10" id="KW-0239">DNA-directed DNA polymerase</keyword>
<comment type="similarity">
    <text evidence="2 10">Belongs to the beta sliding clamp family.</text>
</comment>
<dbReference type="Pfam" id="PF02768">
    <property type="entry name" value="DNA_pol3_beta_3"/>
    <property type="match status" value="1"/>
</dbReference>
<dbReference type="PANTHER" id="PTHR30478:SF0">
    <property type="entry name" value="BETA SLIDING CLAMP"/>
    <property type="match status" value="1"/>
</dbReference>
<feature type="domain" description="DNA polymerase III beta sliding clamp N-terminal" evidence="11">
    <location>
        <begin position="1"/>
        <end position="126"/>
    </location>
</feature>
<evidence type="ECO:0000256" key="9">
    <source>
        <dbReference type="ARBA" id="ARBA00023125"/>
    </source>
</evidence>
<evidence type="ECO:0000259" key="11">
    <source>
        <dbReference type="Pfam" id="PF00712"/>
    </source>
</evidence>
<organism evidence="14 15">
    <name type="scientific">Bacillus suaedaesalsae</name>
    <dbReference type="NCBI Taxonomy" id="2810349"/>
    <lineage>
        <taxon>Bacteria</taxon>
        <taxon>Bacillati</taxon>
        <taxon>Bacillota</taxon>
        <taxon>Bacilli</taxon>
        <taxon>Bacillales</taxon>
        <taxon>Bacillaceae</taxon>
        <taxon>Bacillus</taxon>
    </lineage>
</organism>
<evidence type="ECO:0000259" key="13">
    <source>
        <dbReference type="Pfam" id="PF02768"/>
    </source>
</evidence>
<evidence type="ECO:0000259" key="12">
    <source>
        <dbReference type="Pfam" id="PF02767"/>
    </source>
</evidence>